<accession>J0Q1E8</accession>
<dbReference type="PANTHER" id="PTHR22726:SF1">
    <property type="entry name" value="METALLOENDOPEPTIDASE OMA1, MITOCHONDRIAL"/>
    <property type="match status" value="1"/>
</dbReference>
<proteinExistence type="predicted"/>
<feature type="domain" description="Peptidase M48" evidence="7">
    <location>
        <begin position="98"/>
        <end position="282"/>
    </location>
</feature>
<dbReference type="AlphaFoldDB" id="J0Q1E8"/>
<keyword evidence="2" id="KW-0645">Protease</keyword>
<evidence type="ECO:0000259" key="7">
    <source>
        <dbReference type="Pfam" id="PF01435"/>
    </source>
</evidence>
<dbReference type="Gene3D" id="3.30.2010.10">
    <property type="entry name" value="Metalloproteases ('zincins'), catalytic domain"/>
    <property type="match status" value="1"/>
</dbReference>
<name>J0Q1E8_9HYPH</name>
<dbReference type="InterPro" id="IPR051156">
    <property type="entry name" value="Mito/Outer_Membr_Metalloprot"/>
</dbReference>
<keyword evidence="3" id="KW-0479">Metal-binding</keyword>
<comment type="cofactor">
    <cofactor evidence="1">
        <name>Zn(2+)</name>
        <dbReference type="ChEBI" id="CHEBI:29105"/>
    </cofactor>
</comment>
<evidence type="ECO:0000256" key="1">
    <source>
        <dbReference type="ARBA" id="ARBA00001947"/>
    </source>
</evidence>
<organism evidence="8 9">
    <name type="scientific">Bartonella birtlesii LL-WM9</name>
    <dbReference type="NCBI Taxonomy" id="1094552"/>
    <lineage>
        <taxon>Bacteria</taxon>
        <taxon>Pseudomonadati</taxon>
        <taxon>Pseudomonadota</taxon>
        <taxon>Alphaproteobacteria</taxon>
        <taxon>Hyphomicrobiales</taxon>
        <taxon>Bartonellaceae</taxon>
        <taxon>Bartonella</taxon>
    </lineage>
</organism>
<gene>
    <name evidence="8" type="ORF">ME7_00913</name>
</gene>
<protein>
    <recommendedName>
        <fullName evidence="7">Peptidase M48 domain-containing protein</fullName>
    </recommendedName>
</protein>
<evidence type="ECO:0000256" key="2">
    <source>
        <dbReference type="ARBA" id="ARBA00022670"/>
    </source>
</evidence>
<keyword evidence="4" id="KW-0378">Hydrolase</keyword>
<comment type="caution">
    <text evidence="8">The sequence shown here is derived from an EMBL/GenBank/DDBJ whole genome shotgun (WGS) entry which is preliminary data.</text>
</comment>
<dbReference type="Proteomes" id="UP000008748">
    <property type="component" value="Unassembled WGS sequence"/>
</dbReference>
<evidence type="ECO:0000313" key="8">
    <source>
        <dbReference type="EMBL" id="EJF76369.1"/>
    </source>
</evidence>
<dbReference type="RefSeq" id="WP_006589839.1">
    <property type="nucleotide sequence ID" value="NZ_JH725077.1"/>
</dbReference>
<reference evidence="8 9" key="1">
    <citation type="submission" date="2012-03" db="EMBL/GenBank/DDBJ databases">
        <title>The Genome Sequence of Bartonella birtlesii LL-WM9.</title>
        <authorList>
            <consortium name="The Broad Institute Genome Sequencing Platform"/>
            <consortium name="The Broad Institute Genome Sequencing Center for Infectious Disease"/>
            <person name="Feldgarden M."/>
            <person name="Kirby J."/>
            <person name="Kosoy M."/>
            <person name="Birtles R."/>
            <person name="Probert W.S."/>
            <person name="Chiaraviglio L."/>
            <person name="Young S.K."/>
            <person name="Zeng Q."/>
            <person name="Gargeya S."/>
            <person name="Fitzgerald M."/>
            <person name="Haas B."/>
            <person name="Abouelleil A."/>
            <person name="Alvarado L."/>
            <person name="Arachchi H.M."/>
            <person name="Berlin A."/>
            <person name="Chapman S.B."/>
            <person name="Gearin G."/>
            <person name="Goldberg J."/>
            <person name="Griggs A."/>
            <person name="Gujja S."/>
            <person name="Hansen M."/>
            <person name="Heiman D."/>
            <person name="Howarth C."/>
            <person name="Larimer J."/>
            <person name="Lui A."/>
            <person name="MacDonald P.J.P."/>
            <person name="McCowen C."/>
            <person name="Montmayeur A."/>
            <person name="Murphy C."/>
            <person name="Neiman D."/>
            <person name="Pearson M."/>
            <person name="Priest M."/>
            <person name="Roberts A."/>
            <person name="Saif S."/>
            <person name="Shea T."/>
            <person name="Sisk P."/>
            <person name="Stolte C."/>
            <person name="Sykes S."/>
            <person name="Wortman J."/>
            <person name="Nusbaum C."/>
            <person name="Birren B."/>
        </authorList>
    </citation>
    <scope>NUCLEOTIDE SEQUENCE [LARGE SCALE GENOMIC DNA]</scope>
    <source>
        <strain evidence="8 9">LL-WM9</strain>
    </source>
</reference>
<dbReference type="CDD" id="cd07324">
    <property type="entry name" value="M48C_Oma1-like"/>
    <property type="match status" value="1"/>
</dbReference>
<dbReference type="HOGENOM" id="CLU_029002_5_1_5"/>
<evidence type="ECO:0000313" key="9">
    <source>
        <dbReference type="Proteomes" id="UP000008748"/>
    </source>
</evidence>
<keyword evidence="5" id="KW-0862">Zinc</keyword>
<dbReference type="GO" id="GO:0051603">
    <property type="term" value="P:proteolysis involved in protein catabolic process"/>
    <property type="evidence" value="ECO:0007669"/>
    <property type="project" value="TreeGrafter"/>
</dbReference>
<keyword evidence="6" id="KW-0482">Metalloprotease</keyword>
<sequence>MKFAKIQLKNKVYKNRRLPIFQRNFCFCSKIYRASLISLTLLLSACHTHLPQNDMLSSDSSGTIRRASKDNIYVTLSALQHPHILQKYGGAYHNAKLERLLAKIVQKLAATLSQKDPRQHYSVTILNSENVNAFALPNGSIYITRGMLALANDCSEVAAILAHEIAHITANHGILRLQKQAELKNTKHMPSRLLTHEGNKLYNPIKEQQQLAQFSRNQELQADSIALEMLKQAGYDPFASPHFLQSMEAYSIFRHLSGTTNTSLDFLANHPTTPQRIHLARKKARKISVGHREKTDRDSFLKSIDGMIFGGSPQTGFVRENRFIHPQLRVSFSVPHNFTIENSAYTVWASGPEKIAIRFDSLPRSFERSANNYLKSGWIAGLDESSIQPITLQGLSGARARAANEQWQFDVIAILLNNHIFRFLIAAPHDSKNFAAIAAQTVQSFHTLSFSQLKKLKPLKIRVVQVKRGESVASLAKQMQNTAHKEKLFRILNALSPTQTLRAGTNVKIITE</sequence>
<evidence type="ECO:0000256" key="6">
    <source>
        <dbReference type="ARBA" id="ARBA00023049"/>
    </source>
</evidence>
<dbReference type="GO" id="GO:0004222">
    <property type="term" value="F:metalloendopeptidase activity"/>
    <property type="evidence" value="ECO:0007669"/>
    <property type="project" value="InterPro"/>
</dbReference>
<evidence type="ECO:0000256" key="4">
    <source>
        <dbReference type="ARBA" id="ARBA00022801"/>
    </source>
</evidence>
<evidence type="ECO:0000256" key="3">
    <source>
        <dbReference type="ARBA" id="ARBA00022723"/>
    </source>
</evidence>
<dbReference type="InterPro" id="IPR001915">
    <property type="entry name" value="Peptidase_M48"/>
</dbReference>
<dbReference type="GO" id="GO:0016020">
    <property type="term" value="C:membrane"/>
    <property type="evidence" value="ECO:0007669"/>
    <property type="project" value="TreeGrafter"/>
</dbReference>
<dbReference type="PANTHER" id="PTHR22726">
    <property type="entry name" value="METALLOENDOPEPTIDASE OMA1"/>
    <property type="match status" value="1"/>
</dbReference>
<dbReference type="Pfam" id="PF01435">
    <property type="entry name" value="Peptidase_M48"/>
    <property type="match status" value="1"/>
</dbReference>
<evidence type="ECO:0000256" key="5">
    <source>
        <dbReference type="ARBA" id="ARBA00022833"/>
    </source>
</evidence>
<dbReference type="PATRIC" id="fig|1094552.3.peg.1024"/>
<keyword evidence="9" id="KW-1185">Reference proteome</keyword>
<dbReference type="EMBL" id="AIMC01000020">
    <property type="protein sequence ID" value="EJF76369.1"/>
    <property type="molecule type" value="Genomic_DNA"/>
</dbReference>
<dbReference type="GO" id="GO:0046872">
    <property type="term" value="F:metal ion binding"/>
    <property type="evidence" value="ECO:0007669"/>
    <property type="project" value="UniProtKB-KW"/>
</dbReference>